<accession>A0A0C2SXV3</accession>
<reference evidence="1 2" key="1">
    <citation type="submission" date="2014-04" db="EMBL/GenBank/DDBJ databases">
        <title>Evolutionary Origins and Diversification of the Mycorrhizal Mutualists.</title>
        <authorList>
            <consortium name="DOE Joint Genome Institute"/>
            <consortium name="Mycorrhizal Genomics Consortium"/>
            <person name="Kohler A."/>
            <person name="Kuo A."/>
            <person name="Nagy L.G."/>
            <person name="Floudas D."/>
            <person name="Copeland A."/>
            <person name="Barry K.W."/>
            <person name="Cichocki N."/>
            <person name="Veneault-Fourrey C."/>
            <person name="LaButti K."/>
            <person name="Lindquist E.A."/>
            <person name="Lipzen A."/>
            <person name="Lundell T."/>
            <person name="Morin E."/>
            <person name="Murat C."/>
            <person name="Riley R."/>
            <person name="Ohm R."/>
            <person name="Sun H."/>
            <person name="Tunlid A."/>
            <person name="Henrissat B."/>
            <person name="Grigoriev I.V."/>
            <person name="Hibbett D.S."/>
            <person name="Martin F."/>
        </authorList>
    </citation>
    <scope>NUCLEOTIDE SEQUENCE [LARGE SCALE GENOMIC DNA]</scope>
    <source>
        <strain evidence="1 2">Koide BX008</strain>
    </source>
</reference>
<proteinExistence type="predicted"/>
<name>A0A0C2SXV3_AMAMK</name>
<evidence type="ECO:0000313" key="1">
    <source>
        <dbReference type="EMBL" id="KIL58959.1"/>
    </source>
</evidence>
<dbReference type="OrthoDB" id="3262196at2759"/>
<dbReference type="AlphaFoldDB" id="A0A0C2SXV3"/>
<organism evidence="1 2">
    <name type="scientific">Amanita muscaria (strain Koide BX008)</name>
    <dbReference type="NCBI Taxonomy" id="946122"/>
    <lineage>
        <taxon>Eukaryota</taxon>
        <taxon>Fungi</taxon>
        <taxon>Dikarya</taxon>
        <taxon>Basidiomycota</taxon>
        <taxon>Agaricomycotina</taxon>
        <taxon>Agaricomycetes</taxon>
        <taxon>Agaricomycetidae</taxon>
        <taxon>Agaricales</taxon>
        <taxon>Pluteineae</taxon>
        <taxon>Amanitaceae</taxon>
        <taxon>Amanita</taxon>
    </lineage>
</organism>
<dbReference type="HOGENOM" id="CLU_826316_0_0_1"/>
<sequence>MNAPTRIFSDNFSKSLVTQSKDDRFPLRFLIVSRREVHIERTIRRFQTPILAIDLADLDDANRDIEKYLEIINDIVYKSSGNFIFASLIIRFIGDPYCLAKTQLEIFLNMKPPKTMSPFAILDQLFLEILRRVPDQEFLKGYLALLLARISVPSDYGELYKDDAVLMHVSEEELHANLHRMHSLLKFEPGIDLHHKSFLDFLNDSSRSGQYHIGKQSGIKGYLEVFVDSLVRYASAVIEQPNPHHAPHFTPRFRSIIKDYPPKIELPVNEWQEVTQPLLDLQDKLLQRPNFVSAWDLLPCDECTAFHLPGNTAISMYKVTVILAQTIIHKSLSGNC</sequence>
<dbReference type="Proteomes" id="UP000054549">
    <property type="component" value="Unassembled WGS sequence"/>
</dbReference>
<dbReference type="EMBL" id="KN818325">
    <property type="protein sequence ID" value="KIL58959.1"/>
    <property type="molecule type" value="Genomic_DNA"/>
</dbReference>
<evidence type="ECO:0000313" key="2">
    <source>
        <dbReference type="Proteomes" id="UP000054549"/>
    </source>
</evidence>
<keyword evidence="2" id="KW-1185">Reference proteome</keyword>
<gene>
    <name evidence="1" type="ORF">M378DRAFT_169940</name>
</gene>
<protein>
    <submittedName>
        <fullName evidence="1">Uncharacterized protein</fullName>
    </submittedName>
</protein>
<dbReference type="InParanoid" id="A0A0C2SXV3"/>